<dbReference type="InterPro" id="IPR036855">
    <property type="entry name" value="Znf_CCCH_sf"/>
</dbReference>
<dbReference type="Gene3D" id="4.10.1000.10">
    <property type="entry name" value="Zinc finger, CCCH-type"/>
    <property type="match status" value="1"/>
</dbReference>
<keyword evidence="1 4" id="KW-0479">Metal-binding</keyword>
<dbReference type="SUPFAM" id="SSF50630">
    <property type="entry name" value="Acid proteases"/>
    <property type="match status" value="1"/>
</dbReference>
<feature type="zinc finger region" description="C3H1-type" evidence="4">
    <location>
        <begin position="403"/>
        <end position="431"/>
    </location>
</feature>
<protein>
    <recommendedName>
        <fullName evidence="6">C3H1-type domain-containing protein</fullName>
    </recommendedName>
</protein>
<evidence type="ECO:0000259" key="6">
    <source>
        <dbReference type="PROSITE" id="PS50103"/>
    </source>
</evidence>
<feature type="compositionally biased region" description="Low complexity" evidence="5">
    <location>
        <begin position="135"/>
        <end position="144"/>
    </location>
</feature>
<feature type="non-terminal residue" evidence="7">
    <location>
        <position position="644"/>
    </location>
</feature>
<evidence type="ECO:0000256" key="1">
    <source>
        <dbReference type="ARBA" id="ARBA00022723"/>
    </source>
</evidence>
<feature type="compositionally biased region" description="Basic and acidic residues" evidence="5">
    <location>
        <begin position="109"/>
        <end position="118"/>
    </location>
</feature>
<dbReference type="Proteomes" id="UP000011014">
    <property type="component" value="Unassembled WGS sequence"/>
</dbReference>
<dbReference type="PROSITE" id="PS50103">
    <property type="entry name" value="ZF_C3H1"/>
    <property type="match status" value="1"/>
</dbReference>
<dbReference type="GO" id="GO:0008270">
    <property type="term" value="F:zinc ion binding"/>
    <property type="evidence" value="ECO:0007669"/>
    <property type="project" value="UniProtKB-KW"/>
</dbReference>
<dbReference type="InterPro" id="IPR021109">
    <property type="entry name" value="Peptidase_aspartic_dom_sf"/>
</dbReference>
<name>E4YZ22_OIKDI</name>
<sequence>MGEEIYYKKVVDLSTKEMMLIYDRHQDCQYPMLIPRFDKTGIVMNLANIEPNFLLDLEKKYVFRKIGKDLKYDPDYDILAKIKEESDEDQTKTQDTAGFSKTGPAPGPAKDDGRETKADPAPGPATDQPRGTTTGSAPESASGPAPGPNFGHAQAPNAKSNTTPRSGPAPTSTAPGPNFDNITTGSQFRMKTPKFDSQLPIENWICAMDIYMTCYNLSEENIIKISLSQLLTEDSGTSLIESINPEERKNWDAFKSKLIAVLGKDQEHFKHLYNTFQRGSESQAMALTKITAFFKKGYKKSALDEADEQIVCEKFISAQEPRLMELLTREKSSLNLRNIAQRATELERSFYNREKVFVAEEQKISNSDIDQICSKLEKMIANATTQDKKKNYSENKRNRIDTTKIQGHCISYVKSGKCKYGKKCRYIHSDDVPAEVRKITLNGLNFPALIDSGCSRTCLRSDVLKLLPTSVKEKPSNIKLKCANSEVVTVTTLTLPIEATLKTSSSPLKLKLNPLIVQNLSCPIILGMDTLKNITIGESSVTLHDKMIPTIDPHSSDLLLTGIIEIDKNSGKEKEKYDEFVRRRTENAQKTNFIPAIGSFGAANPEQKAQLEKLVMKYRLSFNMDSDDLGRLFGFRYTLPMFDE</sequence>
<dbReference type="CDD" id="cd00303">
    <property type="entry name" value="retropepsin_like"/>
    <property type="match status" value="1"/>
</dbReference>
<reference evidence="7" key="1">
    <citation type="journal article" date="2010" name="Science">
        <title>Plasticity of animal genome architecture unmasked by rapid evolution of a pelagic tunicate.</title>
        <authorList>
            <person name="Denoeud F."/>
            <person name="Henriet S."/>
            <person name="Mungpakdee S."/>
            <person name="Aury J.M."/>
            <person name="Da Silva C."/>
            <person name="Brinkmann H."/>
            <person name="Mikhaleva J."/>
            <person name="Olsen L.C."/>
            <person name="Jubin C."/>
            <person name="Canestro C."/>
            <person name="Bouquet J.M."/>
            <person name="Danks G."/>
            <person name="Poulain J."/>
            <person name="Campsteijn C."/>
            <person name="Adamski M."/>
            <person name="Cross I."/>
            <person name="Yadetie F."/>
            <person name="Muffato M."/>
            <person name="Louis A."/>
            <person name="Butcher S."/>
            <person name="Tsagkogeorga G."/>
            <person name="Konrad A."/>
            <person name="Singh S."/>
            <person name="Jensen M.F."/>
            <person name="Cong E.H."/>
            <person name="Eikeseth-Otteraa H."/>
            <person name="Noel B."/>
            <person name="Anthouard V."/>
            <person name="Porcel B.M."/>
            <person name="Kachouri-Lafond R."/>
            <person name="Nishino A."/>
            <person name="Ugolini M."/>
            <person name="Chourrout P."/>
            <person name="Nishida H."/>
            <person name="Aasland R."/>
            <person name="Huzurbazar S."/>
            <person name="Westhof E."/>
            <person name="Delsuc F."/>
            <person name="Lehrach H."/>
            <person name="Reinhardt R."/>
            <person name="Weissenbach J."/>
            <person name="Roy S.W."/>
            <person name="Artiguenave F."/>
            <person name="Postlethwait J.H."/>
            <person name="Manak J.R."/>
            <person name="Thompson E.M."/>
            <person name="Jaillon O."/>
            <person name="Du Pasquier L."/>
            <person name="Boudinot P."/>
            <person name="Liberles D.A."/>
            <person name="Volff J.N."/>
            <person name="Philippe H."/>
            <person name="Lenhard B."/>
            <person name="Roest Crollius H."/>
            <person name="Wincker P."/>
            <person name="Chourrout D."/>
        </authorList>
    </citation>
    <scope>NUCLEOTIDE SEQUENCE [LARGE SCALE GENOMIC DNA]</scope>
</reference>
<feature type="compositionally biased region" description="Polar residues" evidence="5">
    <location>
        <begin position="157"/>
        <end position="189"/>
    </location>
</feature>
<dbReference type="EMBL" id="FN656063">
    <property type="protein sequence ID" value="CBY40700.1"/>
    <property type="molecule type" value="Genomic_DNA"/>
</dbReference>
<keyword evidence="2 4" id="KW-0863">Zinc-finger</keyword>
<evidence type="ECO:0000256" key="2">
    <source>
        <dbReference type="ARBA" id="ARBA00022771"/>
    </source>
</evidence>
<gene>
    <name evidence="7" type="ORF">GSOID_T00022727001</name>
</gene>
<dbReference type="InterPro" id="IPR000571">
    <property type="entry name" value="Znf_CCCH"/>
</dbReference>
<evidence type="ECO:0000256" key="3">
    <source>
        <dbReference type="ARBA" id="ARBA00022833"/>
    </source>
</evidence>
<proteinExistence type="predicted"/>
<organism evidence="7">
    <name type="scientific">Oikopleura dioica</name>
    <name type="common">Tunicate</name>
    <dbReference type="NCBI Taxonomy" id="34765"/>
    <lineage>
        <taxon>Eukaryota</taxon>
        <taxon>Metazoa</taxon>
        <taxon>Chordata</taxon>
        <taxon>Tunicata</taxon>
        <taxon>Appendicularia</taxon>
        <taxon>Copelata</taxon>
        <taxon>Oikopleuridae</taxon>
        <taxon>Oikopleura</taxon>
    </lineage>
</organism>
<dbReference type="AlphaFoldDB" id="E4YZ22"/>
<evidence type="ECO:0000256" key="4">
    <source>
        <dbReference type="PROSITE-ProRule" id="PRU00723"/>
    </source>
</evidence>
<evidence type="ECO:0000313" key="7">
    <source>
        <dbReference type="EMBL" id="CBY40700.1"/>
    </source>
</evidence>
<feature type="region of interest" description="Disordered" evidence="5">
    <location>
        <begin position="86"/>
        <end position="189"/>
    </location>
</feature>
<dbReference type="Pfam" id="PF00642">
    <property type="entry name" value="zf-CCCH"/>
    <property type="match status" value="1"/>
</dbReference>
<dbReference type="Gene3D" id="2.40.70.10">
    <property type="entry name" value="Acid Proteases"/>
    <property type="match status" value="1"/>
</dbReference>
<evidence type="ECO:0000256" key="5">
    <source>
        <dbReference type="SAM" id="MobiDB-lite"/>
    </source>
</evidence>
<accession>E4YZ22</accession>
<feature type="domain" description="C3H1-type" evidence="6">
    <location>
        <begin position="403"/>
        <end position="431"/>
    </location>
</feature>
<keyword evidence="3 4" id="KW-0862">Zinc</keyword>
<dbReference type="SUPFAM" id="SSF90229">
    <property type="entry name" value="CCCH zinc finger"/>
    <property type="match status" value="1"/>
</dbReference>